<reference evidence="1 2" key="1">
    <citation type="submission" date="2014-09" db="EMBL/GenBank/DDBJ databases">
        <title>Genome sequencing of Methyloceanibacter caenitepidi Gela4.</title>
        <authorList>
            <person name="Takeuchi M."/>
            <person name="Susumu S."/>
            <person name="Kamagata Y."/>
            <person name="Oshima K."/>
            <person name="Hattori M."/>
            <person name="Iwasaki W."/>
        </authorList>
    </citation>
    <scope>NUCLEOTIDE SEQUENCE [LARGE SCALE GENOMIC DNA]</scope>
    <source>
        <strain evidence="1 2">Gela4</strain>
    </source>
</reference>
<proteinExistence type="predicted"/>
<dbReference type="EMBL" id="AP014648">
    <property type="protein sequence ID" value="BAQ16918.1"/>
    <property type="molecule type" value="Genomic_DNA"/>
</dbReference>
<dbReference type="NCBIfam" id="NF045672">
    <property type="entry name" value="MCP_gp7_epsi_15"/>
    <property type="match status" value="1"/>
</dbReference>
<gene>
    <name evidence="1" type="ORF">GL4_1462</name>
</gene>
<dbReference type="AlphaFoldDB" id="A0A0A8K1U5"/>
<dbReference type="RefSeq" id="WP_045366075.1">
    <property type="nucleotide sequence ID" value="NZ_AP014648.1"/>
</dbReference>
<dbReference type="KEGG" id="mcg:GL4_1462"/>
<dbReference type="HOGENOM" id="CLU_841637_0_0_5"/>
<organism evidence="1 2">
    <name type="scientific">Methyloceanibacter caenitepidi</name>
    <dbReference type="NCBI Taxonomy" id="1384459"/>
    <lineage>
        <taxon>Bacteria</taxon>
        <taxon>Pseudomonadati</taxon>
        <taxon>Pseudomonadota</taxon>
        <taxon>Alphaproteobacteria</taxon>
        <taxon>Hyphomicrobiales</taxon>
        <taxon>Hyphomicrobiaceae</taxon>
        <taxon>Methyloceanibacter</taxon>
    </lineage>
</organism>
<evidence type="ECO:0000313" key="1">
    <source>
        <dbReference type="EMBL" id="BAQ16918.1"/>
    </source>
</evidence>
<dbReference type="InterPro" id="IPR048813">
    <property type="entry name" value="GP7-like"/>
</dbReference>
<dbReference type="OrthoDB" id="1630256at2"/>
<evidence type="ECO:0008006" key="3">
    <source>
        <dbReference type="Google" id="ProtNLM"/>
    </source>
</evidence>
<dbReference type="Proteomes" id="UP000031643">
    <property type="component" value="Chromosome"/>
</dbReference>
<accession>A0A0A8K1U5</accession>
<sequence length="335" mass="36872">MATLGQSYLDLIDLYKQHDDEALRQTAVIIEMLAETNPILDDAIAVECNLGVKHRTTIRTGLPSVTWGQLYKGISQSKGETAQVDDTTGFAEALSSVDTRLLDLAANPNAVRMSEARAFLEAISQEVASRIFYGNVVTDPEQFTGLAPRFNSLSAPNGGQIVDAGGTGSDNTSIWIVTWGENQTHLIYPKGSRAGIDRKDKGEQRVLDGDGNPYYVKEEMFRQNVGLCVRDWRQVVRIANIDVSELMAGNVDIYKWLRKGFWKLNKHRLSGGKIAIYCNADVCEALDADSTPTTGTSASYVRLRPAEVDGKEVMAYRTFPVRQCDAILGTEARVT</sequence>
<evidence type="ECO:0000313" key="2">
    <source>
        <dbReference type="Proteomes" id="UP000031643"/>
    </source>
</evidence>
<dbReference type="STRING" id="1384459.GL4_1462"/>
<keyword evidence="2" id="KW-1185">Reference proteome</keyword>
<protein>
    <recommendedName>
        <fullName evidence="3">Major capsid protein</fullName>
    </recommendedName>
</protein>
<name>A0A0A8K1U5_9HYPH</name>
<dbReference type="Pfam" id="PF20911">
    <property type="entry name" value="GP7"/>
    <property type="match status" value="1"/>
</dbReference>